<protein>
    <submittedName>
        <fullName evidence="2">Uncharacterized protein</fullName>
    </submittedName>
</protein>
<dbReference type="EnsemblPlants" id="KQL10303">
    <property type="protein sequence ID" value="KQL10303"/>
    <property type="gene ID" value="SETIT_008971mg"/>
</dbReference>
<dbReference type="AlphaFoldDB" id="K3Y433"/>
<keyword evidence="3" id="KW-1185">Reference proteome</keyword>
<dbReference type="Proteomes" id="UP000004995">
    <property type="component" value="Unassembled WGS sequence"/>
</dbReference>
<dbReference type="HOGENOM" id="CLU_3017860_0_0_1"/>
<sequence>MRPEFMEEDAGRRVSGTLELLRVEAAGARGQERPPELASATAAARPPARAKDNCEA</sequence>
<feature type="compositionally biased region" description="Low complexity" evidence="1">
    <location>
        <begin position="36"/>
        <end position="47"/>
    </location>
</feature>
<evidence type="ECO:0000256" key="1">
    <source>
        <dbReference type="SAM" id="MobiDB-lite"/>
    </source>
</evidence>
<name>K3Y433_SETIT</name>
<reference evidence="2" key="2">
    <citation type="submission" date="2018-08" db="UniProtKB">
        <authorList>
            <consortium name="EnsemblPlants"/>
        </authorList>
    </citation>
    <scope>IDENTIFICATION</scope>
    <source>
        <strain evidence="2">Yugu1</strain>
    </source>
</reference>
<accession>K3Y433</accession>
<organism evidence="2 3">
    <name type="scientific">Setaria italica</name>
    <name type="common">Foxtail millet</name>
    <name type="synonym">Panicum italicum</name>
    <dbReference type="NCBI Taxonomy" id="4555"/>
    <lineage>
        <taxon>Eukaryota</taxon>
        <taxon>Viridiplantae</taxon>
        <taxon>Streptophyta</taxon>
        <taxon>Embryophyta</taxon>
        <taxon>Tracheophyta</taxon>
        <taxon>Spermatophyta</taxon>
        <taxon>Magnoliopsida</taxon>
        <taxon>Liliopsida</taxon>
        <taxon>Poales</taxon>
        <taxon>Poaceae</taxon>
        <taxon>PACMAD clade</taxon>
        <taxon>Panicoideae</taxon>
        <taxon>Panicodae</taxon>
        <taxon>Paniceae</taxon>
        <taxon>Cenchrinae</taxon>
        <taxon>Setaria</taxon>
    </lineage>
</organism>
<dbReference type="InParanoid" id="K3Y433"/>
<reference evidence="3" key="1">
    <citation type="journal article" date="2012" name="Nat. Biotechnol.">
        <title>Reference genome sequence of the model plant Setaria.</title>
        <authorList>
            <person name="Bennetzen J.L."/>
            <person name="Schmutz J."/>
            <person name="Wang H."/>
            <person name="Percifield R."/>
            <person name="Hawkins J."/>
            <person name="Pontaroli A.C."/>
            <person name="Estep M."/>
            <person name="Feng L."/>
            <person name="Vaughn J.N."/>
            <person name="Grimwood J."/>
            <person name="Jenkins J."/>
            <person name="Barry K."/>
            <person name="Lindquist E."/>
            <person name="Hellsten U."/>
            <person name="Deshpande S."/>
            <person name="Wang X."/>
            <person name="Wu X."/>
            <person name="Mitros T."/>
            <person name="Triplett J."/>
            <person name="Yang X."/>
            <person name="Ye C.Y."/>
            <person name="Mauro-Herrera M."/>
            <person name="Wang L."/>
            <person name="Li P."/>
            <person name="Sharma M."/>
            <person name="Sharma R."/>
            <person name="Ronald P.C."/>
            <person name="Panaud O."/>
            <person name="Kellogg E.A."/>
            <person name="Brutnell T.P."/>
            <person name="Doust A.N."/>
            <person name="Tuskan G.A."/>
            <person name="Rokhsar D."/>
            <person name="Devos K.M."/>
        </authorList>
    </citation>
    <scope>NUCLEOTIDE SEQUENCE [LARGE SCALE GENOMIC DNA]</scope>
    <source>
        <strain evidence="3">cv. Yugu1</strain>
    </source>
</reference>
<dbReference type="Gramene" id="KQL10303">
    <property type="protein sequence ID" value="KQL10303"/>
    <property type="gene ID" value="SETIT_008971mg"/>
</dbReference>
<proteinExistence type="predicted"/>
<feature type="region of interest" description="Disordered" evidence="1">
    <location>
        <begin position="26"/>
        <end position="56"/>
    </location>
</feature>
<evidence type="ECO:0000313" key="3">
    <source>
        <dbReference type="Proteomes" id="UP000004995"/>
    </source>
</evidence>
<dbReference type="EMBL" id="AGNK02002359">
    <property type="status" value="NOT_ANNOTATED_CDS"/>
    <property type="molecule type" value="Genomic_DNA"/>
</dbReference>
<evidence type="ECO:0000313" key="2">
    <source>
        <dbReference type="EnsemblPlants" id="KQL10303"/>
    </source>
</evidence>